<dbReference type="Proteomes" id="UP001164250">
    <property type="component" value="Chromosome 6"/>
</dbReference>
<evidence type="ECO:0000313" key="2">
    <source>
        <dbReference type="Proteomes" id="UP001164250"/>
    </source>
</evidence>
<organism evidence="1 2">
    <name type="scientific">Pistacia atlantica</name>
    <dbReference type="NCBI Taxonomy" id="434234"/>
    <lineage>
        <taxon>Eukaryota</taxon>
        <taxon>Viridiplantae</taxon>
        <taxon>Streptophyta</taxon>
        <taxon>Embryophyta</taxon>
        <taxon>Tracheophyta</taxon>
        <taxon>Spermatophyta</taxon>
        <taxon>Magnoliopsida</taxon>
        <taxon>eudicotyledons</taxon>
        <taxon>Gunneridae</taxon>
        <taxon>Pentapetalae</taxon>
        <taxon>rosids</taxon>
        <taxon>malvids</taxon>
        <taxon>Sapindales</taxon>
        <taxon>Anacardiaceae</taxon>
        <taxon>Pistacia</taxon>
    </lineage>
</organism>
<gene>
    <name evidence="1" type="ORF">Patl1_15515</name>
</gene>
<evidence type="ECO:0000313" key="1">
    <source>
        <dbReference type="EMBL" id="KAJ0094498.1"/>
    </source>
</evidence>
<reference evidence="2" key="1">
    <citation type="journal article" date="2023" name="G3 (Bethesda)">
        <title>Genome assembly and association tests identify interacting loci associated with vigor, precocity, and sex in interspecific pistachio rootstocks.</title>
        <authorList>
            <person name="Palmer W."/>
            <person name="Jacygrad E."/>
            <person name="Sagayaradj S."/>
            <person name="Cavanaugh K."/>
            <person name="Han R."/>
            <person name="Bertier L."/>
            <person name="Beede B."/>
            <person name="Kafkas S."/>
            <person name="Golino D."/>
            <person name="Preece J."/>
            <person name="Michelmore R."/>
        </authorList>
    </citation>
    <scope>NUCLEOTIDE SEQUENCE [LARGE SCALE GENOMIC DNA]</scope>
</reference>
<protein>
    <submittedName>
        <fullName evidence="1">Uncharacterized protein</fullName>
    </submittedName>
</protein>
<keyword evidence="2" id="KW-1185">Reference proteome</keyword>
<proteinExistence type="predicted"/>
<accession>A0ACC1B6C6</accession>
<dbReference type="EMBL" id="CM047902">
    <property type="protein sequence ID" value="KAJ0094498.1"/>
    <property type="molecule type" value="Genomic_DNA"/>
</dbReference>
<sequence>MASSNVPISSTPVFDGIVSINAAAQLPLKLTSTNFPSWKAQFDALLIGYNLMGYLDGTTKCPSKDVAVDGKSSPNPEFGLWIRQDKLLLHAILASLSESVVQRCATAQSSREAWVKLHKLFANKSKLRVMNLKEKLTNISCDTQPVIDYLQEIKSVADKLAVIDAPLSDDDLTIFTLNGLGNGFKEISAAIRARDNSISFEELHYKLVEHEVSLKREENHSGSFTITINNTQTTGNSSNYQPCNDSSQFNDHRRFNNRNFNNQWK</sequence>
<comment type="caution">
    <text evidence="1">The sequence shown here is derived from an EMBL/GenBank/DDBJ whole genome shotgun (WGS) entry which is preliminary data.</text>
</comment>
<name>A0ACC1B6C6_9ROSI</name>